<dbReference type="Gene3D" id="1.10.1380.10">
    <property type="entry name" value="Neutral endopeptidase , domain2"/>
    <property type="match status" value="1"/>
</dbReference>
<reference evidence="10" key="1">
    <citation type="submission" date="2020-07" db="EMBL/GenBank/DDBJ databases">
        <title>The High-quality genome of the commercially important snow crab, Chionoecetes opilio.</title>
        <authorList>
            <person name="Jeong J.-H."/>
            <person name="Ryu S."/>
        </authorList>
    </citation>
    <scope>NUCLEOTIDE SEQUENCE</scope>
    <source>
        <strain evidence="10">MADBK_172401_WGS</strain>
        <tissue evidence="10">Digestive gland</tissue>
    </source>
</reference>
<dbReference type="InterPro" id="IPR018497">
    <property type="entry name" value="Peptidase_M13_C"/>
</dbReference>
<evidence type="ECO:0000256" key="5">
    <source>
        <dbReference type="ARBA" id="ARBA00022801"/>
    </source>
</evidence>
<feature type="domain" description="Peptidase M13 N-terminal" evidence="9">
    <location>
        <begin position="4"/>
        <end position="172"/>
    </location>
</feature>
<keyword evidence="4" id="KW-0479">Metal-binding</keyword>
<keyword evidence="3" id="KW-0645">Protease</keyword>
<dbReference type="Pfam" id="PF01431">
    <property type="entry name" value="Peptidase_M13"/>
    <property type="match status" value="1"/>
</dbReference>
<dbReference type="Gene3D" id="3.40.390.10">
    <property type="entry name" value="Collagenase (Catalytic Domain)"/>
    <property type="match status" value="1"/>
</dbReference>
<dbReference type="GO" id="GO:0046872">
    <property type="term" value="F:metal ion binding"/>
    <property type="evidence" value="ECO:0007669"/>
    <property type="project" value="UniProtKB-KW"/>
</dbReference>
<proteinExistence type="inferred from homology"/>
<protein>
    <submittedName>
        <fullName evidence="10">Neprilysin-1</fullName>
    </submittedName>
</protein>
<feature type="domain" description="Peptidase M13 N-terminal" evidence="9">
    <location>
        <begin position="175"/>
        <end position="246"/>
    </location>
</feature>
<dbReference type="CDD" id="cd08662">
    <property type="entry name" value="M13"/>
    <property type="match status" value="1"/>
</dbReference>
<dbReference type="GO" id="GO:0005886">
    <property type="term" value="C:plasma membrane"/>
    <property type="evidence" value="ECO:0007669"/>
    <property type="project" value="TreeGrafter"/>
</dbReference>
<keyword evidence="11" id="KW-1185">Reference proteome</keyword>
<keyword evidence="6" id="KW-0862">Zinc</keyword>
<keyword evidence="7" id="KW-0482">Metalloprotease</keyword>
<evidence type="ECO:0000256" key="6">
    <source>
        <dbReference type="ARBA" id="ARBA00022833"/>
    </source>
</evidence>
<dbReference type="Pfam" id="PF05649">
    <property type="entry name" value="Peptidase_M13_N"/>
    <property type="match status" value="2"/>
</dbReference>
<dbReference type="PANTHER" id="PTHR11733:SF167">
    <property type="entry name" value="FI17812P1-RELATED"/>
    <property type="match status" value="1"/>
</dbReference>
<dbReference type="PRINTS" id="PR00786">
    <property type="entry name" value="NEPRILYSIN"/>
</dbReference>
<evidence type="ECO:0000259" key="8">
    <source>
        <dbReference type="Pfam" id="PF01431"/>
    </source>
</evidence>
<dbReference type="SUPFAM" id="SSF55486">
    <property type="entry name" value="Metalloproteases ('zincins'), catalytic domain"/>
    <property type="match status" value="1"/>
</dbReference>
<dbReference type="GO" id="GO:0004222">
    <property type="term" value="F:metalloendopeptidase activity"/>
    <property type="evidence" value="ECO:0007669"/>
    <property type="project" value="InterPro"/>
</dbReference>
<comment type="cofactor">
    <cofactor evidence="1">
        <name>Zn(2+)</name>
        <dbReference type="ChEBI" id="CHEBI:29105"/>
    </cofactor>
</comment>
<gene>
    <name evidence="10" type="primary">Nep1</name>
    <name evidence="10" type="ORF">GWK47_043110</name>
</gene>
<accession>A0A8J5CJH6</accession>
<dbReference type="PANTHER" id="PTHR11733">
    <property type="entry name" value="ZINC METALLOPROTEASE FAMILY M13 NEPRILYSIN-RELATED"/>
    <property type="match status" value="1"/>
</dbReference>
<evidence type="ECO:0000256" key="2">
    <source>
        <dbReference type="ARBA" id="ARBA00007357"/>
    </source>
</evidence>
<evidence type="ECO:0000256" key="3">
    <source>
        <dbReference type="ARBA" id="ARBA00022670"/>
    </source>
</evidence>
<evidence type="ECO:0000259" key="9">
    <source>
        <dbReference type="Pfam" id="PF05649"/>
    </source>
</evidence>
<dbReference type="InterPro" id="IPR024079">
    <property type="entry name" value="MetalloPept_cat_dom_sf"/>
</dbReference>
<sequence>MLDAPSTDNQTLSLGKAKRLYHSCMNTSFTVHEKDMADSPIFTLLSDNYLGFWPLVNPDQWNASLFNMEDLMAKLALYQVHTFFEFYITPDERNSSVYTLQFYKGTPALARNYYLNTTNEEYVNYITAYRALLEETALALSPDHVLNTSHIDELIAFETRFALVPDPTEERTYISRWKECAAVVNKGFGAALARNYVEAYYDHTISDKIDNLVEEVRTAFHLVIDRQDWLEQEMKQVCSDKLDILEDHFLNNILRMKRHEVWKELKKLSRPVDKKRYLNYGSLGVVIGHELVHGFDNHGKRYDKHGNVSQWWSEDMAEQFTARAACFVDQYSQFPIDMVGKNVDGNETLGDNICDNAGVLNAWLAYTRWRDTHGTEPRLPGLHYTVPQIFFITFAQIWCEVVSKEGYEKYSKDMHSPGVYRANVVAQNSQFFADTWHCPVGSPMNPEKKCHLWV</sequence>
<dbReference type="InterPro" id="IPR042089">
    <property type="entry name" value="Peptidase_M13_dom_2"/>
</dbReference>
<evidence type="ECO:0000313" key="10">
    <source>
        <dbReference type="EMBL" id="KAG0723213.1"/>
    </source>
</evidence>
<evidence type="ECO:0000313" key="11">
    <source>
        <dbReference type="Proteomes" id="UP000770661"/>
    </source>
</evidence>
<comment type="caution">
    <text evidence="10">The sequence shown here is derived from an EMBL/GenBank/DDBJ whole genome shotgun (WGS) entry which is preliminary data.</text>
</comment>
<dbReference type="PROSITE" id="PS51885">
    <property type="entry name" value="NEPRILYSIN"/>
    <property type="match status" value="1"/>
</dbReference>
<name>A0A8J5CJH6_CHIOP</name>
<evidence type="ECO:0000256" key="7">
    <source>
        <dbReference type="ARBA" id="ARBA00023049"/>
    </source>
</evidence>
<dbReference type="Proteomes" id="UP000770661">
    <property type="component" value="Unassembled WGS sequence"/>
</dbReference>
<feature type="domain" description="Peptidase M13 C-terminal" evidence="8">
    <location>
        <begin position="275"/>
        <end position="452"/>
    </location>
</feature>
<dbReference type="InterPro" id="IPR000718">
    <property type="entry name" value="Peptidase_M13"/>
</dbReference>
<keyword evidence="5" id="KW-0378">Hydrolase</keyword>
<dbReference type="AlphaFoldDB" id="A0A8J5CJH6"/>
<dbReference type="GO" id="GO:0016485">
    <property type="term" value="P:protein processing"/>
    <property type="evidence" value="ECO:0007669"/>
    <property type="project" value="TreeGrafter"/>
</dbReference>
<evidence type="ECO:0000256" key="1">
    <source>
        <dbReference type="ARBA" id="ARBA00001947"/>
    </source>
</evidence>
<dbReference type="EMBL" id="JACEEZ010008552">
    <property type="protein sequence ID" value="KAG0723213.1"/>
    <property type="molecule type" value="Genomic_DNA"/>
</dbReference>
<evidence type="ECO:0000256" key="4">
    <source>
        <dbReference type="ARBA" id="ARBA00022723"/>
    </source>
</evidence>
<organism evidence="10 11">
    <name type="scientific">Chionoecetes opilio</name>
    <name type="common">Atlantic snow crab</name>
    <name type="synonym">Cancer opilio</name>
    <dbReference type="NCBI Taxonomy" id="41210"/>
    <lineage>
        <taxon>Eukaryota</taxon>
        <taxon>Metazoa</taxon>
        <taxon>Ecdysozoa</taxon>
        <taxon>Arthropoda</taxon>
        <taxon>Crustacea</taxon>
        <taxon>Multicrustacea</taxon>
        <taxon>Malacostraca</taxon>
        <taxon>Eumalacostraca</taxon>
        <taxon>Eucarida</taxon>
        <taxon>Decapoda</taxon>
        <taxon>Pleocyemata</taxon>
        <taxon>Brachyura</taxon>
        <taxon>Eubrachyura</taxon>
        <taxon>Majoidea</taxon>
        <taxon>Majidae</taxon>
        <taxon>Chionoecetes</taxon>
    </lineage>
</organism>
<dbReference type="OrthoDB" id="6475849at2759"/>
<comment type="similarity">
    <text evidence="2">Belongs to the peptidase M13 family.</text>
</comment>
<dbReference type="InterPro" id="IPR008753">
    <property type="entry name" value="Peptidase_M13_N"/>
</dbReference>